<reference evidence="1 2" key="1">
    <citation type="journal article" date="2015" name="Stand. Genomic Sci.">
        <title>Genomic Encyclopedia of Bacterial and Archaeal Type Strains, Phase III: the genomes of soil and plant-associated and newly described type strains.</title>
        <authorList>
            <person name="Whitman W.B."/>
            <person name="Woyke T."/>
            <person name="Klenk H.P."/>
            <person name="Zhou Y."/>
            <person name="Lilburn T.G."/>
            <person name="Beck B.J."/>
            <person name="De Vos P."/>
            <person name="Vandamme P."/>
            <person name="Eisen J.A."/>
            <person name="Garrity G."/>
            <person name="Hugenholtz P."/>
            <person name="Kyrpides N.C."/>
        </authorList>
    </citation>
    <scope>NUCLEOTIDE SEQUENCE [LARGE SCALE GENOMIC DNA]</scope>
    <source>
        <strain evidence="1 2">CGMCC 1.7271</strain>
    </source>
</reference>
<dbReference type="Proteomes" id="UP000316167">
    <property type="component" value="Unassembled WGS sequence"/>
</dbReference>
<dbReference type="AlphaFoldDB" id="A0A562SAT2"/>
<evidence type="ECO:0000313" key="1">
    <source>
        <dbReference type="EMBL" id="TWI78283.1"/>
    </source>
</evidence>
<protein>
    <submittedName>
        <fullName evidence="1">Uncharacterized protein</fullName>
    </submittedName>
</protein>
<name>A0A562SAT2_9BACT</name>
<comment type="caution">
    <text evidence="1">The sequence shown here is derived from an EMBL/GenBank/DDBJ whole genome shotgun (WGS) entry which is preliminary data.</text>
</comment>
<dbReference type="EMBL" id="VLLE01000007">
    <property type="protein sequence ID" value="TWI78283.1"/>
    <property type="molecule type" value="Genomic_DNA"/>
</dbReference>
<accession>A0A562SAT2</accession>
<keyword evidence="2" id="KW-1185">Reference proteome</keyword>
<gene>
    <name evidence="1" type="ORF">IQ13_3965</name>
</gene>
<dbReference type="RefSeq" id="WP_262711298.1">
    <property type="nucleotide sequence ID" value="NZ_VLLE01000007.1"/>
</dbReference>
<evidence type="ECO:0000313" key="2">
    <source>
        <dbReference type="Proteomes" id="UP000316167"/>
    </source>
</evidence>
<organism evidence="1 2">
    <name type="scientific">Lacibacter cauensis</name>
    <dbReference type="NCBI Taxonomy" id="510947"/>
    <lineage>
        <taxon>Bacteria</taxon>
        <taxon>Pseudomonadati</taxon>
        <taxon>Bacteroidota</taxon>
        <taxon>Chitinophagia</taxon>
        <taxon>Chitinophagales</taxon>
        <taxon>Chitinophagaceae</taxon>
        <taxon>Lacibacter</taxon>
    </lineage>
</organism>
<proteinExistence type="predicted"/>
<sequence>MKTGNMLLAFMQQLKSKLKQLLQKINRKDDDSFDNPYLIF</sequence>